<dbReference type="PANTHER" id="PTHR43639:SF1">
    <property type="entry name" value="SHORT-CHAIN DEHYDROGENASE_REDUCTASE FAMILY PROTEIN"/>
    <property type="match status" value="1"/>
</dbReference>
<dbReference type="Gene3D" id="3.40.50.720">
    <property type="entry name" value="NAD(P)-binding Rossmann-like Domain"/>
    <property type="match status" value="1"/>
</dbReference>
<dbReference type="InterPro" id="IPR002347">
    <property type="entry name" value="SDR_fam"/>
</dbReference>
<comment type="similarity">
    <text evidence="1">Belongs to the short-chain dehydrogenases/reductases (SDR) family.</text>
</comment>
<dbReference type="SUPFAM" id="SSF51735">
    <property type="entry name" value="NAD(P)-binding Rossmann-fold domains"/>
    <property type="match status" value="1"/>
</dbReference>
<name>A0A4U1JHF4_9BACT</name>
<dbReference type="Pfam" id="PF13561">
    <property type="entry name" value="adh_short_C2"/>
    <property type="match status" value="1"/>
</dbReference>
<dbReference type="OrthoDB" id="9786360at2"/>
<protein>
    <submittedName>
        <fullName evidence="3">SDR family oxidoreductase</fullName>
    </submittedName>
</protein>
<evidence type="ECO:0000313" key="3">
    <source>
        <dbReference type="EMBL" id="TKD12012.1"/>
    </source>
</evidence>
<accession>A0A4U1JHF4</accession>
<dbReference type="GO" id="GO:0016491">
    <property type="term" value="F:oxidoreductase activity"/>
    <property type="evidence" value="ECO:0007669"/>
    <property type="project" value="UniProtKB-KW"/>
</dbReference>
<evidence type="ECO:0000256" key="1">
    <source>
        <dbReference type="ARBA" id="ARBA00006484"/>
    </source>
</evidence>
<dbReference type="InterPro" id="IPR036291">
    <property type="entry name" value="NAD(P)-bd_dom_sf"/>
</dbReference>
<dbReference type="PRINTS" id="PR00081">
    <property type="entry name" value="GDHRDH"/>
</dbReference>
<organism evidence="3 4">
    <name type="scientific">Polyangium fumosum</name>
    <dbReference type="NCBI Taxonomy" id="889272"/>
    <lineage>
        <taxon>Bacteria</taxon>
        <taxon>Pseudomonadati</taxon>
        <taxon>Myxococcota</taxon>
        <taxon>Polyangia</taxon>
        <taxon>Polyangiales</taxon>
        <taxon>Polyangiaceae</taxon>
        <taxon>Polyangium</taxon>
    </lineage>
</organism>
<dbReference type="PANTHER" id="PTHR43639">
    <property type="entry name" value="OXIDOREDUCTASE, SHORT-CHAIN DEHYDROGENASE/REDUCTASE FAMILY (AFU_ORTHOLOGUE AFUA_5G02870)"/>
    <property type="match status" value="1"/>
</dbReference>
<keyword evidence="2" id="KW-0560">Oxidoreductase</keyword>
<evidence type="ECO:0000256" key="2">
    <source>
        <dbReference type="ARBA" id="ARBA00023002"/>
    </source>
</evidence>
<comment type="caution">
    <text evidence="3">The sequence shown here is derived from an EMBL/GenBank/DDBJ whole genome shotgun (WGS) entry which is preliminary data.</text>
</comment>
<keyword evidence="4" id="KW-1185">Reference proteome</keyword>
<reference evidence="3 4" key="1">
    <citation type="submission" date="2019-04" db="EMBL/GenBank/DDBJ databases">
        <authorList>
            <person name="Li Y."/>
            <person name="Wang J."/>
        </authorList>
    </citation>
    <scope>NUCLEOTIDE SEQUENCE [LARGE SCALE GENOMIC DNA]</scope>
    <source>
        <strain evidence="3 4">DSM 14668</strain>
    </source>
</reference>
<proteinExistence type="inferred from homology"/>
<dbReference type="RefSeq" id="WP_136927807.1">
    <property type="nucleotide sequence ID" value="NZ_SSMQ01000004.1"/>
</dbReference>
<dbReference type="Proteomes" id="UP000309215">
    <property type="component" value="Unassembled WGS sequence"/>
</dbReference>
<evidence type="ECO:0000313" key="4">
    <source>
        <dbReference type="Proteomes" id="UP000309215"/>
    </source>
</evidence>
<sequence>MSEQQHGRIALVTGGAVRVGRTIVEALVDDGYDVLIHYAASEERAREAREHFLSRGARVELCRADLSDRTGVSSLAARARRFGAGKLDLLVHNAANFERVSPDELDAGAWDRAMALNAKAPYLLTLALAAELRAARGSVVAIGCVSADRPFKHYIPYSISKAALVSTMQGLSLALAPDVRVNVVSPGTVLPPDDVDDERRERLRRKIPLGRIGDPADVARAVLFFAKNHFVTGQVLAVDGGRSIV</sequence>
<gene>
    <name evidence="3" type="ORF">E8A74_05195</name>
</gene>
<dbReference type="EMBL" id="SSMQ01000004">
    <property type="protein sequence ID" value="TKD12012.1"/>
    <property type="molecule type" value="Genomic_DNA"/>
</dbReference>
<dbReference type="AlphaFoldDB" id="A0A4U1JHF4"/>